<feature type="region of interest" description="Disordered" evidence="1">
    <location>
        <begin position="1"/>
        <end position="23"/>
    </location>
</feature>
<evidence type="ECO:0000313" key="3">
    <source>
        <dbReference type="WBParaSite" id="maker-unitig_24962-snap-gene-0.1-mRNA-1"/>
    </source>
</evidence>
<reference evidence="3" key="1">
    <citation type="submission" date="2016-11" db="UniProtKB">
        <authorList>
            <consortium name="WormBaseParasite"/>
        </authorList>
    </citation>
    <scope>IDENTIFICATION</scope>
</reference>
<dbReference type="AlphaFoldDB" id="A0A1I8FA41"/>
<name>A0A1I8FA41_9PLAT</name>
<feature type="region of interest" description="Disordered" evidence="1">
    <location>
        <begin position="342"/>
        <end position="442"/>
    </location>
</feature>
<feature type="compositionally biased region" description="Low complexity" evidence="1">
    <location>
        <begin position="238"/>
        <end position="251"/>
    </location>
</feature>
<accession>A0A1I8FA41</accession>
<dbReference type="Proteomes" id="UP000095280">
    <property type="component" value="Unplaced"/>
</dbReference>
<dbReference type="WBParaSite" id="maker-unitig_24962-snap-gene-0.1-mRNA-1">
    <property type="protein sequence ID" value="maker-unitig_24962-snap-gene-0.1-mRNA-1"/>
    <property type="gene ID" value="maker-unitig_24962-snap-gene-0.1"/>
</dbReference>
<protein>
    <submittedName>
        <fullName evidence="3">Protein kinase domain-containing protein</fullName>
    </submittedName>
</protein>
<proteinExistence type="predicted"/>
<feature type="region of interest" description="Disordered" evidence="1">
    <location>
        <begin position="602"/>
        <end position="630"/>
    </location>
</feature>
<sequence length="670" mass="72902">RSANVISGGGVFRNSTAAHHQPSPKKGNWLLCAFQTNLSLSGLHVNNHCNPNTYRLQDTLESSRARKPEHGSSRTDNSSKEEASAGCSALVQYDCIHHFRCVRTTQCRSGSSHSAPKVPPERAAPRSAWLVMRKLYRPAQRPVPSAWPPKLFNFARPERHTVAVQDQVLSLAAHPDGPSRPDPNLGAVADVPQGSRVSTESWRAAAAAVAAAAELGRKRSRRNTRRMMRPAARRRRSASSQTSSAHSPAAATASASSAGYRALACFIEMLRNQLQHLVDERDLPTVLECPPSRGWDLNNETSKQLMGLLLLMLSGVLDGKHSCRNDSRRCGLPVLPRVRASGTSNAACVPEVHRSGQAQAAAREGPAEVTPQQPPTSQASGTSDDRRSSKTSQRPAETAVEPSVTVLTSASAPGGASGSGGAAASTRRKPRPTMKPSGSADDQQEPALLMLIWLCTCVWFGLLLKELESHTDMEALCEGCLKAENSALWLAVWCRCCFNCLALHSGAEVFWSILEREFTSDSWRTRFDAVEKAQLDLESRAVDITCATGNSNRDSEAFMRKYNRARFAVARTDSVRSVSSSAFVKPPYRRACAQCRCTCSAGQAKQPRPQGTKRKISIRNRSSQHQQQDRQEHLLMTLVDEAAAAAASSGWLRYSATTSRDEALFHGQPP</sequence>
<keyword evidence="2" id="KW-1185">Reference proteome</keyword>
<feature type="compositionally biased region" description="Basic residues" evidence="1">
    <location>
        <begin position="218"/>
        <end position="237"/>
    </location>
</feature>
<feature type="region of interest" description="Disordered" evidence="1">
    <location>
        <begin position="213"/>
        <end position="251"/>
    </location>
</feature>
<evidence type="ECO:0000256" key="1">
    <source>
        <dbReference type="SAM" id="MobiDB-lite"/>
    </source>
</evidence>
<evidence type="ECO:0000313" key="2">
    <source>
        <dbReference type="Proteomes" id="UP000095280"/>
    </source>
</evidence>
<feature type="compositionally biased region" description="Basic and acidic residues" evidence="1">
    <location>
        <begin position="61"/>
        <end position="81"/>
    </location>
</feature>
<feature type="region of interest" description="Disordered" evidence="1">
    <location>
        <begin position="58"/>
        <end position="81"/>
    </location>
</feature>
<organism evidence="2 3">
    <name type="scientific">Macrostomum lignano</name>
    <dbReference type="NCBI Taxonomy" id="282301"/>
    <lineage>
        <taxon>Eukaryota</taxon>
        <taxon>Metazoa</taxon>
        <taxon>Spiralia</taxon>
        <taxon>Lophotrochozoa</taxon>
        <taxon>Platyhelminthes</taxon>
        <taxon>Rhabditophora</taxon>
        <taxon>Macrostomorpha</taxon>
        <taxon>Macrostomida</taxon>
        <taxon>Macrostomidae</taxon>
        <taxon>Macrostomum</taxon>
    </lineage>
</organism>